<sequence length="428" mass="45916">MTERDVVATAEAVMALMAADGFADVVDMVPSSLRELVSAESLRDSWQELTATHGSVVQIGTPSTEPAGADHTLVRIGVTCERGACAVLMVVDAARRLHGLQFAPPEAAEPSQPWEAPPYVDSAAFTEHEVTVGETPWATPGTLSLPQSSSPGPAVVLLPGSGPSDRDVTMGRNKIFRDLAWGLASHGIAVLRFDKVTYVHRDTLDRRTFTAFDEYVRPAVAAVHLLREHPLVDGDRIFVLGHSQGGMMAPRVAAAEPSVAGLVVLAGATEPMHRSLLRQVRYLATVHKPAADPEADPTVQTITRQVALIDDPDLSPSTPDHLLPLGVPAQYWLDLRGYDPVAAAAQLDLPMLIMQGGRDYQVTVTEDLLGWQSGLADRDDVTIRVYPADDHLFFSGSGPSTPAGYEPAQHVDEAVVSDIARWISGTTR</sequence>
<dbReference type="PANTHER" id="PTHR43265">
    <property type="entry name" value="ESTERASE ESTD"/>
    <property type="match status" value="1"/>
</dbReference>
<protein>
    <recommendedName>
        <fullName evidence="1">Serine aminopeptidase S33 domain-containing protein</fullName>
    </recommendedName>
</protein>
<dbReference type="PANTHER" id="PTHR43265:SF1">
    <property type="entry name" value="ESTERASE ESTD"/>
    <property type="match status" value="1"/>
</dbReference>
<dbReference type="EMBL" id="AP022570">
    <property type="protein sequence ID" value="BBX53001.1"/>
    <property type="molecule type" value="Genomic_DNA"/>
</dbReference>
<dbReference type="Pfam" id="PF12146">
    <property type="entry name" value="Hydrolase_4"/>
    <property type="match status" value="1"/>
</dbReference>
<organism evidence="2 3">
    <name type="scientific">Mycolicibacterium poriferae</name>
    <dbReference type="NCBI Taxonomy" id="39694"/>
    <lineage>
        <taxon>Bacteria</taxon>
        <taxon>Bacillati</taxon>
        <taxon>Actinomycetota</taxon>
        <taxon>Actinomycetes</taxon>
        <taxon>Mycobacteriales</taxon>
        <taxon>Mycobacteriaceae</taxon>
        <taxon>Mycolicibacterium</taxon>
    </lineage>
</organism>
<reference evidence="2 3" key="1">
    <citation type="journal article" date="2019" name="Emerg. Microbes Infect.">
        <title>Comprehensive subspecies identification of 175 nontuberculous mycobacteria species based on 7547 genomic profiles.</title>
        <authorList>
            <person name="Matsumoto Y."/>
            <person name="Kinjo T."/>
            <person name="Motooka D."/>
            <person name="Nabeya D."/>
            <person name="Jung N."/>
            <person name="Uechi K."/>
            <person name="Horii T."/>
            <person name="Iida T."/>
            <person name="Fujita J."/>
            <person name="Nakamura S."/>
        </authorList>
    </citation>
    <scope>NUCLEOTIDE SEQUENCE [LARGE SCALE GENOMIC DNA]</scope>
    <source>
        <strain evidence="2 3">JCM 12603</strain>
    </source>
</reference>
<dbReference type="InterPro" id="IPR053145">
    <property type="entry name" value="AB_hydrolase_Est10"/>
</dbReference>
<name>A0A6N4VEI5_9MYCO</name>
<dbReference type="Proteomes" id="UP000466785">
    <property type="component" value="Chromosome"/>
</dbReference>
<dbReference type="Gene3D" id="3.40.50.1820">
    <property type="entry name" value="alpha/beta hydrolase"/>
    <property type="match status" value="1"/>
</dbReference>
<proteinExistence type="predicted"/>
<evidence type="ECO:0000313" key="3">
    <source>
        <dbReference type="Proteomes" id="UP000466785"/>
    </source>
</evidence>
<evidence type="ECO:0000259" key="1">
    <source>
        <dbReference type="Pfam" id="PF12146"/>
    </source>
</evidence>
<keyword evidence="3" id="KW-1185">Reference proteome</keyword>
<dbReference type="SUPFAM" id="SSF53474">
    <property type="entry name" value="alpha/beta-Hydrolases"/>
    <property type="match status" value="1"/>
</dbReference>
<evidence type="ECO:0000313" key="2">
    <source>
        <dbReference type="EMBL" id="BBX53001.1"/>
    </source>
</evidence>
<accession>A0A6N4VEI5</accession>
<dbReference type="InterPro" id="IPR022742">
    <property type="entry name" value="Hydrolase_4"/>
</dbReference>
<dbReference type="Gene3D" id="3.10.450.590">
    <property type="match status" value="1"/>
</dbReference>
<gene>
    <name evidence="2" type="ORF">MPOR_40270</name>
</gene>
<dbReference type="InterPro" id="IPR029058">
    <property type="entry name" value="AB_hydrolase_fold"/>
</dbReference>
<dbReference type="KEGG" id="mpof:MPOR_40270"/>
<dbReference type="RefSeq" id="WP_197746550.1">
    <property type="nucleotide sequence ID" value="NZ_AP022570.1"/>
</dbReference>
<dbReference type="AlphaFoldDB" id="A0A6N4VEI5"/>
<feature type="domain" description="Serine aminopeptidase S33" evidence="1">
    <location>
        <begin position="176"/>
        <end position="365"/>
    </location>
</feature>
<dbReference type="GO" id="GO:0052689">
    <property type="term" value="F:carboxylic ester hydrolase activity"/>
    <property type="evidence" value="ECO:0007669"/>
    <property type="project" value="TreeGrafter"/>
</dbReference>